<feature type="DNA-binding region" description="H-T-H motif" evidence="2">
    <location>
        <begin position="33"/>
        <end position="52"/>
    </location>
</feature>
<dbReference type="Proteomes" id="UP001254832">
    <property type="component" value="Unassembled WGS sequence"/>
</dbReference>
<dbReference type="InterPro" id="IPR009057">
    <property type="entry name" value="Homeodomain-like_sf"/>
</dbReference>
<dbReference type="AlphaFoldDB" id="A0AAP5H139"/>
<evidence type="ECO:0000313" key="5">
    <source>
        <dbReference type="Proteomes" id="UP001254832"/>
    </source>
</evidence>
<dbReference type="InterPro" id="IPR001647">
    <property type="entry name" value="HTH_TetR"/>
</dbReference>
<reference evidence="4" key="1">
    <citation type="submission" date="2023-07" db="EMBL/GenBank/DDBJ databases">
        <title>Sorghum-associated microbial communities from plants grown in Nebraska, USA.</title>
        <authorList>
            <person name="Schachtman D."/>
        </authorList>
    </citation>
    <scope>NUCLEOTIDE SEQUENCE</scope>
    <source>
        <strain evidence="4">BE80</strain>
    </source>
</reference>
<dbReference type="Pfam" id="PF14278">
    <property type="entry name" value="TetR_C_8"/>
    <property type="match status" value="1"/>
</dbReference>
<dbReference type="PANTHER" id="PTHR43479">
    <property type="entry name" value="ACREF/ENVCD OPERON REPRESSOR-RELATED"/>
    <property type="match status" value="1"/>
</dbReference>
<dbReference type="PROSITE" id="PS50977">
    <property type="entry name" value="HTH_TETR_2"/>
    <property type="match status" value="1"/>
</dbReference>
<protein>
    <submittedName>
        <fullName evidence="4">AcrR family transcriptional regulator</fullName>
    </submittedName>
</protein>
<dbReference type="RefSeq" id="WP_310139458.1">
    <property type="nucleotide sequence ID" value="NZ_JAVDTR010000005.1"/>
</dbReference>
<keyword evidence="1 2" id="KW-0238">DNA-binding</keyword>
<gene>
    <name evidence="4" type="ORF">J2W91_002334</name>
</gene>
<name>A0AAP5H139_PAEAM</name>
<evidence type="ECO:0000259" key="3">
    <source>
        <dbReference type="PROSITE" id="PS50977"/>
    </source>
</evidence>
<sequence>MTDSLDKRVLRSKTALKETFVRLLFQKPFQQLSISEIVREANYNRGTFYAHYATKDELLHEVIQDVLDEFIRQIQHPYQSISKVNLKEMQTDDITLFTYLKEHAALYKLLLSDHIQVDFRYQIARAIENLFLSEYEYELEEGTLIDPKWLYIYRAHGVAGLLIRWIEEEFPTSPQYMSTQIVELMLLSTEVFHVKRERSAK</sequence>
<dbReference type="Gene3D" id="1.10.357.10">
    <property type="entry name" value="Tetracycline Repressor, domain 2"/>
    <property type="match status" value="1"/>
</dbReference>
<dbReference type="SUPFAM" id="SSF46689">
    <property type="entry name" value="Homeodomain-like"/>
    <property type="match status" value="1"/>
</dbReference>
<dbReference type="GO" id="GO:0003677">
    <property type="term" value="F:DNA binding"/>
    <property type="evidence" value="ECO:0007669"/>
    <property type="project" value="UniProtKB-UniRule"/>
</dbReference>
<dbReference type="InterPro" id="IPR039532">
    <property type="entry name" value="TetR_C_Firmicutes"/>
</dbReference>
<proteinExistence type="predicted"/>
<evidence type="ECO:0000256" key="2">
    <source>
        <dbReference type="PROSITE-ProRule" id="PRU00335"/>
    </source>
</evidence>
<dbReference type="EMBL" id="JAVDTR010000005">
    <property type="protein sequence ID" value="MDR6723872.1"/>
    <property type="molecule type" value="Genomic_DNA"/>
</dbReference>
<accession>A0AAP5H139</accession>
<evidence type="ECO:0000313" key="4">
    <source>
        <dbReference type="EMBL" id="MDR6723872.1"/>
    </source>
</evidence>
<comment type="caution">
    <text evidence="4">The sequence shown here is derived from an EMBL/GenBank/DDBJ whole genome shotgun (WGS) entry which is preliminary data.</text>
</comment>
<organism evidence="4 5">
    <name type="scientific">Paenibacillus amylolyticus</name>
    <dbReference type="NCBI Taxonomy" id="1451"/>
    <lineage>
        <taxon>Bacteria</taxon>
        <taxon>Bacillati</taxon>
        <taxon>Bacillota</taxon>
        <taxon>Bacilli</taxon>
        <taxon>Bacillales</taxon>
        <taxon>Paenibacillaceae</taxon>
        <taxon>Paenibacillus</taxon>
    </lineage>
</organism>
<dbReference type="Pfam" id="PF00440">
    <property type="entry name" value="TetR_N"/>
    <property type="match status" value="1"/>
</dbReference>
<dbReference type="InterPro" id="IPR050624">
    <property type="entry name" value="HTH-type_Tx_Regulator"/>
</dbReference>
<feature type="domain" description="HTH tetR-type" evidence="3">
    <location>
        <begin position="10"/>
        <end position="70"/>
    </location>
</feature>
<dbReference type="PANTHER" id="PTHR43479:SF7">
    <property type="entry name" value="TETR-FAMILY TRANSCRIPTIONAL REGULATOR"/>
    <property type="match status" value="1"/>
</dbReference>
<evidence type="ECO:0000256" key="1">
    <source>
        <dbReference type="ARBA" id="ARBA00023125"/>
    </source>
</evidence>